<keyword evidence="5" id="KW-0272">Extracellular matrix</keyword>
<dbReference type="SMART" id="SM00097">
    <property type="entry name" value="WNT1"/>
    <property type="match status" value="1"/>
</dbReference>
<name>A0A9P0CYK4_9CUCU</name>
<dbReference type="GO" id="GO:0060560">
    <property type="term" value="P:developmental growth involved in morphogenesis"/>
    <property type="evidence" value="ECO:0007669"/>
    <property type="project" value="UniProtKB-ARBA"/>
</dbReference>
<dbReference type="GO" id="GO:0005109">
    <property type="term" value="F:frizzled binding"/>
    <property type="evidence" value="ECO:0007669"/>
    <property type="project" value="TreeGrafter"/>
</dbReference>
<dbReference type="InterPro" id="IPR018161">
    <property type="entry name" value="Wnt_CS"/>
</dbReference>
<dbReference type="Pfam" id="PF00110">
    <property type="entry name" value="wnt"/>
    <property type="match status" value="1"/>
</dbReference>
<dbReference type="InterPro" id="IPR005817">
    <property type="entry name" value="Wnt"/>
</dbReference>
<dbReference type="Proteomes" id="UP001153636">
    <property type="component" value="Chromosome 3"/>
</dbReference>
<evidence type="ECO:0000256" key="10">
    <source>
        <dbReference type="RuleBase" id="RU003500"/>
    </source>
</evidence>
<dbReference type="PANTHER" id="PTHR12027">
    <property type="entry name" value="WNT RELATED"/>
    <property type="match status" value="1"/>
</dbReference>
<dbReference type="PROSITE" id="PS00246">
    <property type="entry name" value="WNT1"/>
    <property type="match status" value="1"/>
</dbReference>
<keyword evidence="9" id="KW-0449">Lipoprotein</keyword>
<evidence type="ECO:0000256" key="3">
    <source>
        <dbReference type="ARBA" id="ARBA00022473"/>
    </source>
</evidence>
<dbReference type="GO" id="GO:0000902">
    <property type="term" value="P:cell morphogenesis"/>
    <property type="evidence" value="ECO:0007669"/>
    <property type="project" value="UniProtKB-ARBA"/>
</dbReference>
<dbReference type="FunFam" id="3.30.2460.20:FF:000001">
    <property type="entry name" value="Wnt homolog"/>
    <property type="match status" value="1"/>
</dbReference>
<comment type="function">
    <text evidence="10">Ligand for members of the frizzled family of seven transmembrane receptors.</text>
</comment>
<dbReference type="GO" id="GO:0030182">
    <property type="term" value="P:neuron differentiation"/>
    <property type="evidence" value="ECO:0007669"/>
    <property type="project" value="TreeGrafter"/>
</dbReference>
<evidence type="ECO:0000313" key="12">
    <source>
        <dbReference type="Proteomes" id="UP001153636"/>
    </source>
</evidence>
<evidence type="ECO:0000256" key="5">
    <source>
        <dbReference type="ARBA" id="ARBA00022530"/>
    </source>
</evidence>
<dbReference type="CDD" id="cd19337">
    <property type="entry name" value="Wnt_Wnt5"/>
    <property type="match status" value="1"/>
</dbReference>
<comment type="subcellular location">
    <subcellularLocation>
        <location evidence="1 10">Secreted</location>
        <location evidence="1 10">Extracellular space</location>
        <location evidence="1 10">Extracellular matrix</location>
    </subcellularLocation>
</comment>
<evidence type="ECO:0000256" key="8">
    <source>
        <dbReference type="ARBA" id="ARBA00023180"/>
    </source>
</evidence>
<comment type="similarity">
    <text evidence="2 10">Belongs to the Wnt family.</text>
</comment>
<dbReference type="Gene3D" id="3.30.2460.20">
    <property type="match status" value="1"/>
</dbReference>
<evidence type="ECO:0000256" key="9">
    <source>
        <dbReference type="ARBA" id="ARBA00023288"/>
    </source>
</evidence>
<sequence>MRLKCTSTSKTKSSIVRRFNGTMAALPFVFCILVGGISINIAEAARRQQTNGTWMRMGMLFDDNMQNDQGLPSCKALPGLSPGQRRLCQLYIDHMNAVAFGAKHALTECKHQFHNRRWNCSILDDINVFGPVIFIASREAAFAHALASAGVSHAISRACRDGQLSSCGCSRMGRPKDLKKDWVWGGCGDNLEYGYKFTQSFVDVREKERKFKRGTREQGRVLMNLHNNEAGRRAIIKKSKVTCKCHGVSGSCSLITCWQQLATFREVGDYLRDKYDGATEVRVNRRGRLQLRDPRVTIPTAYDLVYLEDSPNYCVKDDITGSLGTQGRVCNRTSPDIDGCNLLCCGRGYNTLKSVIKERCQCKFKWCCQVECKTCVRTTDVHTCK</sequence>
<organism evidence="11 12">
    <name type="scientific">Psylliodes chrysocephalus</name>
    <dbReference type="NCBI Taxonomy" id="3402493"/>
    <lineage>
        <taxon>Eukaryota</taxon>
        <taxon>Metazoa</taxon>
        <taxon>Ecdysozoa</taxon>
        <taxon>Arthropoda</taxon>
        <taxon>Hexapoda</taxon>
        <taxon>Insecta</taxon>
        <taxon>Pterygota</taxon>
        <taxon>Neoptera</taxon>
        <taxon>Endopterygota</taxon>
        <taxon>Coleoptera</taxon>
        <taxon>Polyphaga</taxon>
        <taxon>Cucujiformia</taxon>
        <taxon>Chrysomeloidea</taxon>
        <taxon>Chrysomelidae</taxon>
        <taxon>Galerucinae</taxon>
        <taxon>Alticini</taxon>
        <taxon>Psylliodes</taxon>
    </lineage>
</organism>
<evidence type="ECO:0000256" key="7">
    <source>
        <dbReference type="ARBA" id="ARBA00023157"/>
    </source>
</evidence>
<protein>
    <recommendedName>
        <fullName evidence="10">Protein Wnt</fullName>
    </recommendedName>
</protein>
<evidence type="ECO:0000256" key="1">
    <source>
        <dbReference type="ARBA" id="ARBA00004498"/>
    </source>
</evidence>
<evidence type="ECO:0000313" key="11">
    <source>
        <dbReference type="EMBL" id="CAH1108613.1"/>
    </source>
</evidence>
<keyword evidence="12" id="KW-1185">Reference proteome</keyword>
<keyword evidence="6 10" id="KW-0879">Wnt signaling pathway</keyword>
<dbReference type="GO" id="GO:0045165">
    <property type="term" value="P:cell fate commitment"/>
    <property type="evidence" value="ECO:0007669"/>
    <property type="project" value="TreeGrafter"/>
</dbReference>
<dbReference type="PANTHER" id="PTHR12027:SF77">
    <property type="entry name" value="PROTEIN WNT-5"/>
    <property type="match status" value="1"/>
</dbReference>
<dbReference type="GO" id="GO:0005615">
    <property type="term" value="C:extracellular space"/>
    <property type="evidence" value="ECO:0007669"/>
    <property type="project" value="TreeGrafter"/>
</dbReference>
<dbReference type="InterPro" id="IPR043158">
    <property type="entry name" value="Wnt_C"/>
</dbReference>
<dbReference type="AlphaFoldDB" id="A0A9P0CYK4"/>
<dbReference type="OrthoDB" id="5945655at2759"/>
<keyword evidence="4" id="KW-0964">Secreted</keyword>
<evidence type="ECO:0000256" key="6">
    <source>
        <dbReference type="ARBA" id="ARBA00022687"/>
    </source>
</evidence>
<dbReference type="GO" id="GO:0005125">
    <property type="term" value="F:cytokine activity"/>
    <property type="evidence" value="ECO:0007669"/>
    <property type="project" value="TreeGrafter"/>
</dbReference>
<gene>
    <name evidence="11" type="ORF">PSYICH_LOCUS9196</name>
</gene>
<keyword evidence="3 10" id="KW-0217">Developmental protein</keyword>
<evidence type="ECO:0000256" key="4">
    <source>
        <dbReference type="ARBA" id="ARBA00022525"/>
    </source>
</evidence>
<reference evidence="11" key="1">
    <citation type="submission" date="2022-01" db="EMBL/GenBank/DDBJ databases">
        <authorList>
            <person name="King R."/>
        </authorList>
    </citation>
    <scope>NUCLEOTIDE SEQUENCE</scope>
</reference>
<dbReference type="GO" id="GO:0007517">
    <property type="term" value="P:muscle organ development"/>
    <property type="evidence" value="ECO:0007669"/>
    <property type="project" value="UniProtKB-ARBA"/>
</dbReference>
<dbReference type="PRINTS" id="PR01349">
    <property type="entry name" value="WNTPROTEIN"/>
</dbReference>
<dbReference type="EMBL" id="OV651815">
    <property type="protein sequence ID" value="CAH1108613.1"/>
    <property type="molecule type" value="Genomic_DNA"/>
</dbReference>
<keyword evidence="8" id="KW-0325">Glycoprotein</keyword>
<dbReference type="GO" id="GO:0060070">
    <property type="term" value="P:canonical Wnt signaling pathway"/>
    <property type="evidence" value="ECO:0007669"/>
    <property type="project" value="TreeGrafter"/>
</dbReference>
<accession>A0A9P0CYK4</accession>
<evidence type="ECO:0000256" key="2">
    <source>
        <dbReference type="ARBA" id="ARBA00005683"/>
    </source>
</evidence>
<keyword evidence="7" id="KW-1015">Disulfide bond</keyword>
<proteinExistence type="inferred from homology"/>